<dbReference type="Proteomes" id="UP000824169">
    <property type="component" value="Unassembled WGS sequence"/>
</dbReference>
<reference evidence="4" key="2">
    <citation type="journal article" date="2021" name="PeerJ">
        <title>Extensive microbial diversity within the chicken gut microbiome revealed by metagenomics and culture.</title>
        <authorList>
            <person name="Gilroy R."/>
            <person name="Ravi A."/>
            <person name="Getino M."/>
            <person name="Pursley I."/>
            <person name="Horton D.L."/>
            <person name="Alikhan N.F."/>
            <person name="Baker D."/>
            <person name="Gharbi K."/>
            <person name="Hall N."/>
            <person name="Watson M."/>
            <person name="Adriaenssens E.M."/>
            <person name="Foster-Nyarko E."/>
            <person name="Jarju S."/>
            <person name="Secka A."/>
            <person name="Antonio M."/>
            <person name="Oren A."/>
            <person name="Chaudhuri R.R."/>
            <person name="La Ragione R."/>
            <person name="Hildebrand F."/>
            <person name="Pallen M.J."/>
        </authorList>
    </citation>
    <scope>NUCLEOTIDE SEQUENCE</scope>
    <source>
        <strain evidence="4">CHK188-20938</strain>
    </source>
</reference>
<dbReference type="AlphaFoldDB" id="A0A9D1TAY2"/>
<accession>A0A9D1TAY2</accession>
<dbReference type="GO" id="GO:0016783">
    <property type="term" value="F:sulfurtransferase activity"/>
    <property type="evidence" value="ECO:0007669"/>
    <property type="project" value="InterPro"/>
</dbReference>
<feature type="domain" description="Asparagine synthetase" evidence="3">
    <location>
        <begin position="20"/>
        <end position="98"/>
    </location>
</feature>
<organism evidence="4 5">
    <name type="scientific">Candidatus Scatomonas pullistercoris</name>
    <dbReference type="NCBI Taxonomy" id="2840920"/>
    <lineage>
        <taxon>Bacteria</taxon>
        <taxon>Bacillati</taxon>
        <taxon>Bacillota</taxon>
        <taxon>Clostridia</taxon>
        <taxon>Lachnospirales</taxon>
        <taxon>Lachnospiraceae</taxon>
        <taxon>Lachnospiraceae incertae sedis</taxon>
        <taxon>Candidatus Scatomonas</taxon>
    </lineage>
</organism>
<dbReference type="GO" id="GO:0006529">
    <property type="term" value="P:asparagine biosynthetic process"/>
    <property type="evidence" value="ECO:0007669"/>
    <property type="project" value="InterPro"/>
</dbReference>
<evidence type="ECO:0000256" key="1">
    <source>
        <dbReference type="PIRSR" id="PIRSR006661-1"/>
    </source>
</evidence>
<feature type="active site" description="Nucleophile and sulfur donor" evidence="1">
    <location>
        <position position="187"/>
    </location>
</feature>
<dbReference type="Gene3D" id="3.40.50.620">
    <property type="entry name" value="HUPs"/>
    <property type="match status" value="1"/>
</dbReference>
<keyword evidence="4" id="KW-0808">Transferase</keyword>
<sequence length="281" mass="31335">MTDKSRILWEQKKERLLERMRKLAERDVCLAFSGGADSSLLLYLARQAAEERGTKLYALTFDTTLHPRTDMRAAERTAAEAGVVQKVIPVDELAELPEIRNNPPDRCYLCKRLLFQKALKEAEALGAETVIEGSNADDLGEYRPGLKAVRELGIASPLADTGFTKVEVRRYAGELGISTAERPSSPCMATRLPYGARLEAEKLKKLEQAEEALRKLGFCQVRARLHGEILRLEVELEELLRAAGEAKKILQIMRGLGFAYITLDLEGFRSGSMDEKLTPSV</sequence>
<dbReference type="NCBIfam" id="TIGR00268">
    <property type="entry name" value="ATP-dependent sacrificial sulfur transferase LarE"/>
    <property type="match status" value="1"/>
</dbReference>
<dbReference type="GO" id="GO:0004066">
    <property type="term" value="F:asparagine synthase (glutamine-hydrolyzing) activity"/>
    <property type="evidence" value="ECO:0007669"/>
    <property type="project" value="InterPro"/>
</dbReference>
<dbReference type="InterPro" id="IPR052188">
    <property type="entry name" value="Ni-pincer_cofactor_biosynth"/>
</dbReference>
<protein>
    <submittedName>
        <fullName evidence="4">ATP-dependent sacrificial sulfur transferase LarE</fullName>
    </submittedName>
</protein>
<reference evidence="4" key="1">
    <citation type="submission" date="2020-10" db="EMBL/GenBank/DDBJ databases">
        <authorList>
            <person name="Gilroy R."/>
        </authorList>
    </citation>
    <scope>NUCLEOTIDE SEQUENCE</scope>
    <source>
        <strain evidence="4">CHK188-20938</strain>
    </source>
</reference>
<gene>
    <name evidence="4" type="primary">larE</name>
    <name evidence="4" type="ORF">IAB71_04940</name>
</gene>
<proteinExistence type="predicted"/>
<dbReference type="PANTHER" id="PTHR43169">
    <property type="entry name" value="EXSB FAMILY PROTEIN"/>
    <property type="match status" value="1"/>
</dbReference>
<dbReference type="InterPro" id="IPR005232">
    <property type="entry name" value="LarE"/>
</dbReference>
<dbReference type="PIRSF" id="PIRSF006661">
    <property type="entry name" value="PP-lp_UCP006661"/>
    <property type="match status" value="1"/>
</dbReference>
<dbReference type="Pfam" id="PF00733">
    <property type="entry name" value="Asn_synthase"/>
    <property type="match status" value="1"/>
</dbReference>
<evidence type="ECO:0000313" key="5">
    <source>
        <dbReference type="Proteomes" id="UP000824169"/>
    </source>
</evidence>
<dbReference type="EMBL" id="DVOO01000013">
    <property type="protein sequence ID" value="HIV25122.1"/>
    <property type="molecule type" value="Genomic_DNA"/>
</dbReference>
<feature type="coiled-coil region" evidence="2">
    <location>
        <begin position="196"/>
        <end position="249"/>
    </location>
</feature>
<dbReference type="InterPro" id="IPR014729">
    <property type="entry name" value="Rossmann-like_a/b/a_fold"/>
</dbReference>
<keyword evidence="2" id="KW-0175">Coiled coil</keyword>
<name>A0A9D1TAY2_9FIRM</name>
<dbReference type="PANTHER" id="PTHR43169:SF2">
    <property type="entry name" value="NAD_GMP SYNTHASE DOMAIN-CONTAINING PROTEIN"/>
    <property type="match status" value="1"/>
</dbReference>
<dbReference type="SUPFAM" id="SSF52402">
    <property type="entry name" value="Adenine nucleotide alpha hydrolases-like"/>
    <property type="match status" value="1"/>
</dbReference>
<evidence type="ECO:0000259" key="3">
    <source>
        <dbReference type="Pfam" id="PF00733"/>
    </source>
</evidence>
<comment type="caution">
    <text evidence="4">The sequence shown here is derived from an EMBL/GenBank/DDBJ whole genome shotgun (WGS) entry which is preliminary data.</text>
</comment>
<dbReference type="CDD" id="cd01990">
    <property type="entry name" value="LarE-like"/>
    <property type="match status" value="1"/>
</dbReference>
<dbReference type="InterPro" id="IPR001962">
    <property type="entry name" value="Asn_synthase"/>
</dbReference>
<evidence type="ECO:0000313" key="4">
    <source>
        <dbReference type="EMBL" id="HIV25122.1"/>
    </source>
</evidence>
<evidence type="ECO:0000256" key="2">
    <source>
        <dbReference type="SAM" id="Coils"/>
    </source>
</evidence>